<dbReference type="SUPFAM" id="SSF51126">
    <property type="entry name" value="Pectin lyase-like"/>
    <property type="match status" value="1"/>
</dbReference>
<dbReference type="RefSeq" id="WP_342827976.1">
    <property type="nucleotide sequence ID" value="NZ_JBANDC010000001.1"/>
</dbReference>
<dbReference type="InterPro" id="IPR011050">
    <property type="entry name" value="Pectin_lyase_fold/virulence"/>
</dbReference>
<evidence type="ECO:0000313" key="2">
    <source>
        <dbReference type="EMBL" id="MEM4986169.1"/>
    </source>
</evidence>
<name>A0ABU9PQ86_9BURK</name>
<dbReference type="Proteomes" id="UP001495910">
    <property type="component" value="Unassembled WGS sequence"/>
</dbReference>
<feature type="domain" description="Filamentous haemagglutinin FhaB/tRNA nuclease CdiA-like TPS" evidence="1">
    <location>
        <begin position="57"/>
        <end position="157"/>
    </location>
</feature>
<dbReference type="Pfam" id="PF05860">
    <property type="entry name" value="TPS"/>
    <property type="match status" value="1"/>
</dbReference>
<evidence type="ECO:0000259" key="1">
    <source>
        <dbReference type="SMART" id="SM00912"/>
    </source>
</evidence>
<proteinExistence type="predicted"/>
<evidence type="ECO:0000313" key="3">
    <source>
        <dbReference type="Proteomes" id="UP001495910"/>
    </source>
</evidence>
<keyword evidence="3" id="KW-1185">Reference proteome</keyword>
<dbReference type="InterPro" id="IPR008638">
    <property type="entry name" value="FhaB/CdiA-like_TPS"/>
</dbReference>
<dbReference type="SMART" id="SM00912">
    <property type="entry name" value="Haemagg_act"/>
    <property type="match status" value="1"/>
</dbReference>
<organism evidence="2 3">
    <name type="scientific">Collimonas rhizosphaerae</name>
    <dbReference type="NCBI Taxonomy" id="3126357"/>
    <lineage>
        <taxon>Bacteria</taxon>
        <taxon>Pseudomonadati</taxon>
        <taxon>Pseudomonadota</taxon>
        <taxon>Betaproteobacteria</taxon>
        <taxon>Burkholderiales</taxon>
        <taxon>Oxalobacteraceae</taxon>
        <taxon>Collimonas</taxon>
    </lineage>
</organism>
<dbReference type="PROSITE" id="PS51257">
    <property type="entry name" value="PROKAR_LIPOPROTEIN"/>
    <property type="match status" value="1"/>
</dbReference>
<sequence length="881" mass="89158">MGKHGEFTNGHQVIVIGTACRKPLALLISLWLGTSGSGWAAGIVSDGGTATTVSTAANGRQTVNIAPAISGVSNNTYNQFNVGRAGASLNNVGINARNIVNQVTSTNPSLIQGDITVLGPRANVILANPNGITVNGGSFVNTGNVALTTGRVTFNDFIPAPGLTQRNIVLNTNQGQIVIGPEGLSGAMLNLELITKNLMVNGPVTNSFSGSSAGIRAIVGDSHAEIDSSVSPTDNLTPWISYTSPNTKNPITAIDITPLGSLTAGRVELIVTDQGAGVHHAGAMYANVGDFSVSASGDIQIAGGTIAAIGNLIVAAPGLSTTSGVNGKPSLSAGGNVDVRSTSIQLANTMVSAGSPTITQAGDILLGVQGNATTTDTTIANSNLTATGGIGVFNQGHALQVNASTMNAQQNVLLNADNINLASGWNGQTAAPTQVNSSSGIVTVTSPGALYMSGAQINGTAGSVVNVSNLTLTALHSPDGSTLQRAALQSTGGAVTVKATGSISITGADLLATTDIATNSAGFTLQNDGAARSTVVATNGGVVVNSSADILNSGSLIQGNVRNVANNASLGAVTLTAGGNILNESPDANALAAVFGVNDDVNLQAKGNIENHYGRILTNNALHIAALGDVSNIVDKQAGSNNEQPQTSQSQGTRWLIFTKSSNNFSVDYGQLDRPDQLSYLVSYAGTTISGRNVLNLGGVILANSNSDITINAAQSFQNSALFSGQAQFQRSCLFVCHGSASSTVQSVGGNISAGNNIQITAGTTASNIGGTVTASGGNLTVTAPTVLAQGVLGYRAYEQSRGFKSWFGDTWARLYAMDVGGSWMANVGKIVINGQEVIDGGSFSGAGGVTATGGVLTLKNPQNDPVTINRHLGLISWLWH</sequence>
<accession>A0ABU9PQ86</accession>
<gene>
    <name evidence="2" type="ORF">V8G57_02095</name>
</gene>
<protein>
    <submittedName>
        <fullName evidence="2">Filamentous hemagglutinin N-terminal domain-containing protein</fullName>
    </submittedName>
</protein>
<dbReference type="NCBIfam" id="TIGR01901">
    <property type="entry name" value="adhes_NPXG"/>
    <property type="match status" value="1"/>
</dbReference>
<comment type="caution">
    <text evidence="2">The sequence shown here is derived from an EMBL/GenBank/DDBJ whole genome shotgun (WGS) entry which is preliminary data.</text>
</comment>
<dbReference type="EMBL" id="JBANDC010000001">
    <property type="protein sequence ID" value="MEM4986169.1"/>
    <property type="molecule type" value="Genomic_DNA"/>
</dbReference>
<reference evidence="2 3" key="1">
    <citation type="submission" date="2024-02" db="EMBL/GenBank/DDBJ databases">
        <title>Draft genome sequence of Collimonas sp. strain H4R21, an effective mineral-weathering bacterial strain isolated from the beech rhizosphere.</title>
        <authorList>
            <person name="Morin E."/>
            <person name="Uroz S."/>
            <person name="Leveau J.H.J."/>
            <person name="Kumar R."/>
            <person name="Rey M.W."/>
            <person name="Pham J."/>
        </authorList>
    </citation>
    <scope>NUCLEOTIDE SEQUENCE [LARGE SCALE GENOMIC DNA]</scope>
    <source>
        <strain evidence="2 3">H4R21</strain>
    </source>
</reference>
<dbReference type="InterPro" id="IPR012334">
    <property type="entry name" value="Pectin_lyas_fold"/>
</dbReference>
<dbReference type="Gene3D" id="2.160.20.10">
    <property type="entry name" value="Single-stranded right-handed beta-helix, Pectin lyase-like"/>
    <property type="match status" value="1"/>
</dbReference>